<feature type="compositionally biased region" description="Polar residues" evidence="1">
    <location>
        <begin position="43"/>
        <end position="52"/>
    </location>
</feature>
<evidence type="ECO:0000256" key="1">
    <source>
        <dbReference type="SAM" id="MobiDB-lite"/>
    </source>
</evidence>
<keyword evidence="2" id="KW-1185">Reference proteome</keyword>
<sequence>MADSSASLDTSTSSDSASPPHRSRKRRGGCFSKNGDIKKIKQSSRSSDTDYSWESKEHNKKTHVSSWTKERAETYGLFYENKASDFSEFYDLFCSCNGRSRYGFIYPLEGEEKHMLDSLVEQTDRMMEGHGVEMETGWEWGVAADWPYVWTKCCDAVKVLIETYRPAVNSGNHFRCYAALVNFYMALKDYVQEEMWRSNSCEPSDVPEGTFTELCAKFFEIFLLRSRRGEFRKSVMMIKDIPTSSTPDLRMSLSTSPPPSLVVVDVVKIKRSALASCVPFNIHQALDNQLLGQHAGELLLEFQLSVFRDLQAVFGIICMQTTLIFTCLKITMKHYQYIRDFGEDVVIKGMELDDTSDLIKSKPDDGDDKEKVYAKTCHEKKSLPSTDLNFQKDLRKSGTIFYTKPYNYLISKDRKDIMEFLFWMGINCKRITVSSV</sequence>
<dbReference type="RefSeq" id="XP_022312405.1">
    <property type="nucleotide sequence ID" value="XM_022456697.1"/>
</dbReference>
<dbReference type="OrthoDB" id="6157060at2759"/>
<feature type="compositionally biased region" description="Low complexity" evidence="1">
    <location>
        <begin position="1"/>
        <end position="18"/>
    </location>
</feature>
<dbReference type="AlphaFoldDB" id="A0A8B8C9U5"/>
<dbReference type="Proteomes" id="UP000694844">
    <property type="component" value="Chromosome 10"/>
</dbReference>
<name>A0A8B8C9U5_CRAVI</name>
<evidence type="ECO:0000313" key="3">
    <source>
        <dbReference type="RefSeq" id="XP_022312405.1"/>
    </source>
</evidence>
<accession>A0A8B8C9U5</accession>
<proteinExistence type="predicted"/>
<organism evidence="2 3">
    <name type="scientific">Crassostrea virginica</name>
    <name type="common">Eastern oyster</name>
    <dbReference type="NCBI Taxonomy" id="6565"/>
    <lineage>
        <taxon>Eukaryota</taxon>
        <taxon>Metazoa</taxon>
        <taxon>Spiralia</taxon>
        <taxon>Lophotrochozoa</taxon>
        <taxon>Mollusca</taxon>
        <taxon>Bivalvia</taxon>
        <taxon>Autobranchia</taxon>
        <taxon>Pteriomorphia</taxon>
        <taxon>Ostreida</taxon>
        <taxon>Ostreoidea</taxon>
        <taxon>Ostreidae</taxon>
        <taxon>Crassostrea</taxon>
    </lineage>
</organism>
<reference evidence="3" key="1">
    <citation type="submission" date="2025-08" db="UniProtKB">
        <authorList>
            <consortium name="RefSeq"/>
        </authorList>
    </citation>
    <scope>IDENTIFICATION</scope>
    <source>
        <tissue evidence="3">Whole sample</tissue>
    </source>
</reference>
<feature type="region of interest" description="Disordered" evidence="1">
    <location>
        <begin position="1"/>
        <end position="55"/>
    </location>
</feature>
<dbReference type="KEGG" id="cvn:111117545"/>
<evidence type="ECO:0000313" key="2">
    <source>
        <dbReference type="Proteomes" id="UP000694844"/>
    </source>
</evidence>
<gene>
    <name evidence="3" type="primary">LOC111117545</name>
</gene>
<dbReference type="GeneID" id="111117545"/>
<protein>
    <submittedName>
        <fullName evidence="3">Uncharacterized protein LOC111117545</fullName>
    </submittedName>
</protein>